<dbReference type="EMBL" id="LKAM01000006">
    <property type="protein sequence ID" value="KUM48008.1"/>
    <property type="molecule type" value="Genomic_DNA"/>
</dbReference>
<dbReference type="AlphaFoldDB" id="A0A117NH91"/>
<feature type="compositionally biased region" description="Basic and acidic residues" evidence="1">
    <location>
        <begin position="88"/>
        <end position="106"/>
    </location>
</feature>
<evidence type="ECO:0000256" key="1">
    <source>
        <dbReference type="SAM" id="MobiDB-lite"/>
    </source>
</evidence>
<reference evidence="2" key="1">
    <citation type="journal article" date="2015" name="Genome Biol. Evol.">
        <title>Organellar Genomes of White Spruce (Picea glauca): Assembly and Annotation.</title>
        <authorList>
            <person name="Jackman S.D."/>
            <person name="Warren R.L."/>
            <person name="Gibb E.A."/>
            <person name="Vandervalk B.P."/>
            <person name="Mohamadi H."/>
            <person name="Chu J."/>
            <person name="Raymond A."/>
            <person name="Pleasance S."/>
            <person name="Coope R."/>
            <person name="Wildung M.R."/>
            <person name="Ritland C.E."/>
            <person name="Bousquet J."/>
            <person name="Jones S.J."/>
            <person name="Bohlmann J."/>
            <person name="Birol I."/>
        </authorList>
    </citation>
    <scope>NUCLEOTIDE SEQUENCE [LARGE SCALE GENOMIC DNA]</scope>
    <source>
        <tissue evidence="2">Flushing bud</tissue>
    </source>
</reference>
<proteinExistence type="predicted"/>
<geneLocation type="mitochondrion" evidence="2"/>
<protein>
    <submittedName>
        <fullName evidence="2">Uncharacterized protein</fullName>
    </submittedName>
</protein>
<keyword evidence="2" id="KW-0496">Mitochondrion</keyword>
<evidence type="ECO:0000313" key="2">
    <source>
        <dbReference type="EMBL" id="KUM48008.1"/>
    </source>
</evidence>
<sequence>MDLNMLFHPDDSLNVVGESPLLESGGPLMIEEEEEPQGENIFLQDEEAFDLSPAQPQMVSDNIMAEVRIKYELRPRLNAPNFRREEVPRGYENIRREEPKVAENTKRQAAPRASD</sequence>
<feature type="region of interest" description="Disordered" evidence="1">
    <location>
        <begin position="88"/>
        <end position="115"/>
    </location>
</feature>
<gene>
    <name evidence="2" type="ORF">ABT39_MTgene5003</name>
</gene>
<accession>A0A117NH91</accession>
<organism evidence="2">
    <name type="scientific">Picea glauca</name>
    <name type="common">White spruce</name>
    <name type="synonym">Pinus glauca</name>
    <dbReference type="NCBI Taxonomy" id="3330"/>
    <lineage>
        <taxon>Eukaryota</taxon>
        <taxon>Viridiplantae</taxon>
        <taxon>Streptophyta</taxon>
        <taxon>Embryophyta</taxon>
        <taxon>Tracheophyta</taxon>
        <taxon>Spermatophyta</taxon>
        <taxon>Pinopsida</taxon>
        <taxon>Pinidae</taxon>
        <taxon>Conifers I</taxon>
        <taxon>Pinales</taxon>
        <taxon>Pinaceae</taxon>
        <taxon>Picea</taxon>
    </lineage>
</organism>
<comment type="caution">
    <text evidence="2">The sequence shown here is derived from an EMBL/GenBank/DDBJ whole genome shotgun (WGS) entry which is preliminary data.</text>
</comment>
<name>A0A117NH91_PICGL</name>